<dbReference type="InterPro" id="IPR023393">
    <property type="entry name" value="START-like_dom_sf"/>
</dbReference>
<comment type="caution">
    <text evidence="1">The sequence shown here is derived from an EMBL/GenBank/DDBJ whole genome shotgun (WGS) entry which is preliminary data.</text>
</comment>
<organism evidence="1 2">
    <name type="scientific">Splendidivirga corallicola</name>
    <dbReference type="NCBI Taxonomy" id="3051826"/>
    <lineage>
        <taxon>Bacteria</taxon>
        <taxon>Pseudomonadati</taxon>
        <taxon>Bacteroidota</taxon>
        <taxon>Cytophagia</taxon>
        <taxon>Cytophagales</taxon>
        <taxon>Splendidivirgaceae</taxon>
        <taxon>Splendidivirga</taxon>
    </lineage>
</organism>
<dbReference type="PANTHER" id="PTHR36166:SF1">
    <property type="entry name" value="SRPBCC DOMAIN-CONTAINING PROTEIN"/>
    <property type="match status" value="1"/>
</dbReference>
<dbReference type="Proteomes" id="UP001172082">
    <property type="component" value="Unassembled WGS sequence"/>
</dbReference>
<protein>
    <submittedName>
        <fullName evidence="1">SRPBCC domain-containing protein</fullName>
    </submittedName>
</protein>
<gene>
    <name evidence="1" type="ORF">QQ008_10975</name>
</gene>
<sequence length="143" mass="16801">MKELLTTIDIQAPPEKIWDILTDFDKYPEWNPFIISIRGDLTLNSRLKVYIKPKDSKGMNINPKVVTYTKNKRFSWVGNLAIPGLFEGHHIFEIEPKNEHESKLIHREEFRGLLLPLLWKKLDTQTRAGFEDMNRAIKIKAEQ</sequence>
<accession>A0ABT8KMD5</accession>
<dbReference type="EMBL" id="JAUJEA010000003">
    <property type="protein sequence ID" value="MDN5201892.1"/>
    <property type="molecule type" value="Genomic_DNA"/>
</dbReference>
<name>A0ABT8KMD5_9BACT</name>
<dbReference type="Pfam" id="PF10604">
    <property type="entry name" value="Polyketide_cyc2"/>
    <property type="match status" value="1"/>
</dbReference>
<dbReference type="CDD" id="cd07822">
    <property type="entry name" value="SRPBCC_4"/>
    <property type="match status" value="1"/>
</dbReference>
<evidence type="ECO:0000313" key="1">
    <source>
        <dbReference type="EMBL" id="MDN5201892.1"/>
    </source>
</evidence>
<proteinExistence type="predicted"/>
<dbReference type="Gene3D" id="3.30.530.20">
    <property type="match status" value="1"/>
</dbReference>
<reference evidence="1" key="1">
    <citation type="submission" date="2023-06" db="EMBL/GenBank/DDBJ databases">
        <title>Genomic of Parafulvivirga corallium.</title>
        <authorList>
            <person name="Wang G."/>
        </authorList>
    </citation>
    <scope>NUCLEOTIDE SEQUENCE</scope>
    <source>
        <strain evidence="1">BMA10</strain>
    </source>
</reference>
<dbReference type="InterPro" id="IPR019587">
    <property type="entry name" value="Polyketide_cyclase/dehydratase"/>
</dbReference>
<dbReference type="SUPFAM" id="SSF55961">
    <property type="entry name" value="Bet v1-like"/>
    <property type="match status" value="1"/>
</dbReference>
<dbReference type="RefSeq" id="WP_346751916.1">
    <property type="nucleotide sequence ID" value="NZ_JAUJEA010000003.1"/>
</dbReference>
<evidence type="ECO:0000313" key="2">
    <source>
        <dbReference type="Proteomes" id="UP001172082"/>
    </source>
</evidence>
<keyword evidence="2" id="KW-1185">Reference proteome</keyword>
<dbReference type="PANTHER" id="PTHR36166">
    <property type="entry name" value="CHROMOSOME 9, WHOLE GENOME SHOTGUN SEQUENCE"/>
    <property type="match status" value="1"/>
</dbReference>